<keyword evidence="2 4" id="KW-0863">Zinc-finger</keyword>
<evidence type="ECO:0000259" key="6">
    <source>
        <dbReference type="PROSITE" id="PS50808"/>
    </source>
</evidence>
<dbReference type="SMART" id="SM00614">
    <property type="entry name" value="ZnF_BED"/>
    <property type="match status" value="1"/>
</dbReference>
<accession>A0A183CBQ7</accession>
<keyword evidence="7" id="KW-1185">Reference proteome</keyword>
<organism evidence="7 8">
    <name type="scientific">Globodera pallida</name>
    <name type="common">Potato cyst nematode worm</name>
    <name type="synonym">Heterodera pallida</name>
    <dbReference type="NCBI Taxonomy" id="36090"/>
    <lineage>
        <taxon>Eukaryota</taxon>
        <taxon>Metazoa</taxon>
        <taxon>Ecdysozoa</taxon>
        <taxon>Nematoda</taxon>
        <taxon>Chromadorea</taxon>
        <taxon>Rhabditida</taxon>
        <taxon>Tylenchina</taxon>
        <taxon>Tylenchomorpha</taxon>
        <taxon>Tylenchoidea</taxon>
        <taxon>Heteroderidae</taxon>
        <taxon>Heteroderinae</taxon>
        <taxon>Globodera</taxon>
    </lineage>
</organism>
<evidence type="ECO:0000313" key="8">
    <source>
        <dbReference type="WBParaSite" id="GPLIN_001030800"/>
    </source>
</evidence>
<evidence type="ECO:0000256" key="4">
    <source>
        <dbReference type="PROSITE-ProRule" id="PRU00027"/>
    </source>
</evidence>
<reference evidence="8" key="2">
    <citation type="submission" date="2016-06" db="UniProtKB">
        <authorList>
            <consortium name="WormBaseParasite"/>
        </authorList>
    </citation>
    <scope>IDENTIFICATION</scope>
</reference>
<dbReference type="WBParaSite" id="GPLIN_001030800">
    <property type="protein sequence ID" value="GPLIN_001030800"/>
    <property type="gene ID" value="GPLIN_001030800"/>
</dbReference>
<dbReference type="PROSITE" id="PS50808">
    <property type="entry name" value="ZF_BED"/>
    <property type="match status" value="1"/>
</dbReference>
<evidence type="ECO:0000256" key="1">
    <source>
        <dbReference type="ARBA" id="ARBA00022723"/>
    </source>
</evidence>
<protein>
    <submittedName>
        <fullName evidence="8">BED-type domain-containing protein</fullName>
    </submittedName>
</protein>
<dbReference type="InterPro" id="IPR036236">
    <property type="entry name" value="Znf_C2H2_sf"/>
</dbReference>
<feature type="compositionally biased region" description="Basic and acidic residues" evidence="5">
    <location>
        <begin position="60"/>
        <end position="73"/>
    </location>
</feature>
<dbReference type="SUPFAM" id="SSF57667">
    <property type="entry name" value="beta-beta-alpha zinc fingers"/>
    <property type="match status" value="1"/>
</dbReference>
<dbReference type="GO" id="GO:0008270">
    <property type="term" value="F:zinc ion binding"/>
    <property type="evidence" value="ECO:0007669"/>
    <property type="project" value="UniProtKB-KW"/>
</dbReference>
<dbReference type="Proteomes" id="UP000050741">
    <property type="component" value="Unassembled WGS sequence"/>
</dbReference>
<keyword evidence="1" id="KW-0479">Metal-binding</keyword>
<dbReference type="GO" id="GO:0003677">
    <property type="term" value="F:DNA binding"/>
    <property type="evidence" value="ECO:0007669"/>
    <property type="project" value="InterPro"/>
</dbReference>
<feature type="domain" description="BED-type" evidence="6">
    <location>
        <begin position="1"/>
        <end position="50"/>
    </location>
</feature>
<evidence type="ECO:0000256" key="3">
    <source>
        <dbReference type="ARBA" id="ARBA00022833"/>
    </source>
</evidence>
<reference evidence="7" key="1">
    <citation type="submission" date="2014-05" db="EMBL/GenBank/DDBJ databases">
        <title>The genome and life-stage specific transcriptomes of Globodera pallida elucidate key aspects of plant parasitism by a cyst nematode.</title>
        <authorList>
            <person name="Cotton J.A."/>
            <person name="Lilley C.J."/>
            <person name="Jones L.M."/>
            <person name="Kikuchi T."/>
            <person name="Reid A.J."/>
            <person name="Thorpe P."/>
            <person name="Tsai I.J."/>
            <person name="Beasley H."/>
            <person name="Blok V."/>
            <person name="Cock P.J.A."/>
            <person name="Van den Akker S.E."/>
            <person name="Holroyd N."/>
            <person name="Hunt M."/>
            <person name="Mantelin S."/>
            <person name="Naghra H."/>
            <person name="Pain A."/>
            <person name="Palomares-Rius J.E."/>
            <person name="Zarowiecki M."/>
            <person name="Berriman M."/>
            <person name="Jones J.T."/>
            <person name="Urwin P.E."/>
        </authorList>
    </citation>
    <scope>NUCLEOTIDE SEQUENCE [LARGE SCALE GENOMIC DNA]</scope>
    <source>
        <strain evidence="7">Lindley</strain>
    </source>
</reference>
<evidence type="ECO:0000313" key="7">
    <source>
        <dbReference type="Proteomes" id="UP000050741"/>
    </source>
</evidence>
<feature type="region of interest" description="Disordered" evidence="5">
    <location>
        <begin position="52"/>
        <end position="73"/>
    </location>
</feature>
<dbReference type="InterPro" id="IPR003656">
    <property type="entry name" value="Znf_BED"/>
</dbReference>
<proteinExistence type="predicted"/>
<dbReference type="AlphaFoldDB" id="A0A183CBQ7"/>
<dbReference type="Pfam" id="PF02892">
    <property type="entry name" value="zf-BED"/>
    <property type="match status" value="1"/>
</dbReference>
<keyword evidence="3" id="KW-0862">Zinc</keyword>
<evidence type="ECO:0000256" key="5">
    <source>
        <dbReference type="SAM" id="MobiDB-lite"/>
    </source>
</evidence>
<evidence type="ECO:0000256" key="2">
    <source>
        <dbReference type="ARBA" id="ARBA00022771"/>
    </source>
</evidence>
<sequence>MSDIWKYYDKSSANEAQCQICKRKLARKDGSTRGLWKHLEAKHQQDFQQLKGTTTDGEEEQRSLEVETIFDAK</sequence>
<name>A0A183CBQ7_GLOPA</name>